<gene>
    <name evidence="4" type="ORF">BDP27DRAFT_101696</name>
</gene>
<keyword evidence="5" id="KW-1185">Reference proteome</keyword>
<dbReference type="Proteomes" id="UP000772434">
    <property type="component" value="Unassembled WGS sequence"/>
</dbReference>
<evidence type="ECO:0000256" key="3">
    <source>
        <dbReference type="PROSITE-ProRule" id="PRU00221"/>
    </source>
</evidence>
<dbReference type="AlphaFoldDB" id="A0A9P5PN15"/>
<dbReference type="PANTHER" id="PTHR19848">
    <property type="entry name" value="WD40 REPEAT PROTEIN"/>
    <property type="match status" value="1"/>
</dbReference>
<name>A0A9P5PN15_9AGAR</name>
<dbReference type="SUPFAM" id="SSF50998">
    <property type="entry name" value="Quinoprotein alcohol dehydrogenase-like"/>
    <property type="match status" value="1"/>
</dbReference>
<feature type="repeat" description="WD" evidence="3">
    <location>
        <begin position="194"/>
        <end position="235"/>
    </location>
</feature>
<evidence type="ECO:0000313" key="4">
    <source>
        <dbReference type="EMBL" id="KAF9065005.1"/>
    </source>
</evidence>
<proteinExistence type="predicted"/>
<dbReference type="PANTHER" id="PTHR19848:SF8">
    <property type="entry name" value="F-BOX AND WD REPEAT DOMAIN CONTAINING 7"/>
    <property type="match status" value="1"/>
</dbReference>
<sequence length="402" mass="43501">MATSFKYTFVKSTLVANRFPAGSIGCSLSFSADGRVLAVGKNTVPTSVSFLNVSDGSSAGEAKGYFSGLFLRSEADKIVLSRDSQFTEMFKRDSGGGSTWKLIGWTYGSSLPTSLDSGNNDNFFLARNESFNLFKGGSKQTYSSGSLSAFPTALACAPDGISLVLGYKDGSLQYLDYPSGEGTKQFLPVQFGGNGRHTTEITSCVWSHDGRSIASGDAAGVVCLWDATSKNSIQFLRKIEPAQTGRVNRLVFDPDNTVLIISNGSQLDVWDIGQEKHISVLGLPFTAQNIALDYARRRVAIAIGMDVFVYDMKAVQVGSSGGGDTPSNNVPSDLKDMDITSKVTKSQSRPFPGLFYDIHRGAFEVQYSKRLLHVVAIKSFRTGFNPQSSDEERKAFESVHLF</sequence>
<keyword evidence="2" id="KW-0677">Repeat</keyword>
<accession>A0A9P5PN15</accession>
<evidence type="ECO:0000256" key="1">
    <source>
        <dbReference type="ARBA" id="ARBA00022574"/>
    </source>
</evidence>
<organism evidence="4 5">
    <name type="scientific">Rhodocollybia butyracea</name>
    <dbReference type="NCBI Taxonomy" id="206335"/>
    <lineage>
        <taxon>Eukaryota</taxon>
        <taxon>Fungi</taxon>
        <taxon>Dikarya</taxon>
        <taxon>Basidiomycota</taxon>
        <taxon>Agaricomycotina</taxon>
        <taxon>Agaricomycetes</taxon>
        <taxon>Agaricomycetidae</taxon>
        <taxon>Agaricales</taxon>
        <taxon>Marasmiineae</taxon>
        <taxon>Omphalotaceae</taxon>
        <taxon>Rhodocollybia</taxon>
    </lineage>
</organism>
<evidence type="ECO:0000313" key="5">
    <source>
        <dbReference type="Proteomes" id="UP000772434"/>
    </source>
</evidence>
<dbReference type="PROSITE" id="PS50082">
    <property type="entry name" value="WD_REPEATS_2"/>
    <property type="match status" value="1"/>
</dbReference>
<dbReference type="InterPro" id="IPR001680">
    <property type="entry name" value="WD40_rpt"/>
</dbReference>
<dbReference type="Gene3D" id="2.130.10.10">
    <property type="entry name" value="YVTN repeat-like/Quinoprotein amine dehydrogenase"/>
    <property type="match status" value="1"/>
</dbReference>
<dbReference type="EMBL" id="JADNRY010000110">
    <property type="protein sequence ID" value="KAF9065005.1"/>
    <property type="molecule type" value="Genomic_DNA"/>
</dbReference>
<dbReference type="InterPro" id="IPR011047">
    <property type="entry name" value="Quinoprotein_ADH-like_sf"/>
</dbReference>
<reference evidence="4" key="1">
    <citation type="submission" date="2020-11" db="EMBL/GenBank/DDBJ databases">
        <authorList>
            <consortium name="DOE Joint Genome Institute"/>
            <person name="Ahrendt S."/>
            <person name="Riley R."/>
            <person name="Andreopoulos W."/>
            <person name="Labutti K."/>
            <person name="Pangilinan J."/>
            <person name="Ruiz-Duenas F.J."/>
            <person name="Barrasa J.M."/>
            <person name="Sanchez-Garcia M."/>
            <person name="Camarero S."/>
            <person name="Miyauchi S."/>
            <person name="Serrano A."/>
            <person name="Linde D."/>
            <person name="Babiker R."/>
            <person name="Drula E."/>
            <person name="Ayuso-Fernandez I."/>
            <person name="Pacheco R."/>
            <person name="Padilla G."/>
            <person name="Ferreira P."/>
            <person name="Barriuso J."/>
            <person name="Kellner H."/>
            <person name="Castanera R."/>
            <person name="Alfaro M."/>
            <person name="Ramirez L."/>
            <person name="Pisabarro A.G."/>
            <person name="Kuo A."/>
            <person name="Tritt A."/>
            <person name="Lipzen A."/>
            <person name="He G."/>
            <person name="Yan M."/>
            <person name="Ng V."/>
            <person name="Cullen D."/>
            <person name="Martin F."/>
            <person name="Rosso M.-N."/>
            <person name="Henrissat B."/>
            <person name="Hibbett D."/>
            <person name="Martinez A.T."/>
            <person name="Grigoriev I.V."/>
        </authorList>
    </citation>
    <scope>NUCLEOTIDE SEQUENCE</scope>
    <source>
        <strain evidence="4">AH 40177</strain>
    </source>
</reference>
<evidence type="ECO:0000256" key="2">
    <source>
        <dbReference type="ARBA" id="ARBA00022737"/>
    </source>
</evidence>
<dbReference type="SMART" id="SM00320">
    <property type="entry name" value="WD40"/>
    <property type="match status" value="3"/>
</dbReference>
<dbReference type="Pfam" id="PF00400">
    <property type="entry name" value="WD40"/>
    <property type="match status" value="1"/>
</dbReference>
<protein>
    <submittedName>
        <fullName evidence="4">Quinon protein alcohol dehydrogenase-like superfamily</fullName>
    </submittedName>
</protein>
<dbReference type="OrthoDB" id="194358at2759"/>
<comment type="caution">
    <text evidence="4">The sequence shown here is derived from an EMBL/GenBank/DDBJ whole genome shotgun (WGS) entry which is preliminary data.</text>
</comment>
<keyword evidence="1 3" id="KW-0853">WD repeat</keyword>
<dbReference type="InterPro" id="IPR015943">
    <property type="entry name" value="WD40/YVTN_repeat-like_dom_sf"/>
</dbReference>